<protein>
    <submittedName>
        <fullName evidence="7">GH92 family glycosyl hydrolase</fullName>
    </submittedName>
</protein>
<evidence type="ECO:0000259" key="5">
    <source>
        <dbReference type="Pfam" id="PF13290"/>
    </source>
</evidence>
<dbReference type="InterPro" id="IPR005887">
    <property type="entry name" value="GH92_a_mannosidase_put"/>
</dbReference>
<dbReference type="AlphaFoldDB" id="A0A915YEE8"/>
<evidence type="ECO:0000259" key="4">
    <source>
        <dbReference type="Pfam" id="PF07971"/>
    </source>
</evidence>
<evidence type="ECO:0000256" key="1">
    <source>
        <dbReference type="ARBA" id="ARBA00001913"/>
    </source>
</evidence>
<dbReference type="GO" id="GO:0030246">
    <property type="term" value="F:carbohydrate binding"/>
    <property type="evidence" value="ECO:0007669"/>
    <property type="project" value="InterPro"/>
</dbReference>
<organism evidence="7 8">
    <name type="scientific">Aureispira anguillae</name>
    <dbReference type="NCBI Taxonomy" id="2864201"/>
    <lineage>
        <taxon>Bacteria</taxon>
        <taxon>Pseudomonadati</taxon>
        <taxon>Bacteroidota</taxon>
        <taxon>Saprospiria</taxon>
        <taxon>Saprospirales</taxon>
        <taxon>Saprospiraceae</taxon>
        <taxon>Aureispira</taxon>
    </lineage>
</organism>
<dbReference type="Gene3D" id="1.20.1610.10">
    <property type="entry name" value="alpha-1,2-mannosidases domains"/>
    <property type="match status" value="1"/>
</dbReference>
<dbReference type="InterPro" id="IPR050883">
    <property type="entry name" value="PNGase"/>
</dbReference>
<dbReference type="SUPFAM" id="SSF48208">
    <property type="entry name" value="Six-hairpin glycosidases"/>
    <property type="match status" value="1"/>
</dbReference>
<dbReference type="InterPro" id="IPR041371">
    <property type="entry name" value="GH92_N"/>
</dbReference>
<name>A0A915YEE8_9BACT</name>
<dbReference type="EMBL" id="AP026867">
    <property type="protein sequence ID" value="BDS11603.1"/>
    <property type="molecule type" value="Genomic_DNA"/>
</dbReference>
<dbReference type="GO" id="GO:0005975">
    <property type="term" value="P:carbohydrate metabolic process"/>
    <property type="evidence" value="ECO:0007669"/>
    <property type="project" value="InterPro"/>
</dbReference>
<dbReference type="FunFam" id="3.30.2080.10:FF:000001">
    <property type="entry name" value="Alpha-1,2-mannosidase subfamily"/>
    <property type="match status" value="1"/>
</dbReference>
<dbReference type="InterPro" id="IPR008928">
    <property type="entry name" value="6-hairpin_glycosidase_sf"/>
</dbReference>
<dbReference type="GO" id="GO:0005829">
    <property type="term" value="C:cytosol"/>
    <property type="evidence" value="ECO:0007669"/>
    <property type="project" value="TreeGrafter"/>
</dbReference>
<gene>
    <name evidence="7" type="ORF">AsAng_0023170</name>
</gene>
<proteinExistence type="predicted"/>
<dbReference type="PANTHER" id="PTHR12143">
    <property type="entry name" value="PEPTIDE N-GLYCANASE PNGASE -RELATED"/>
    <property type="match status" value="1"/>
</dbReference>
<dbReference type="InterPro" id="IPR012939">
    <property type="entry name" value="Glyco_hydro_92"/>
</dbReference>
<dbReference type="Gene3D" id="2.70.98.10">
    <property type="match status" value="1"/>
</dbReference>
<dbReference type="PANTHER" id="PTHR12143:SF39">
    <property type="entry name" value="SECRETED PROTEIN"/>
    <property type="match status" value="1"/>
</dbReference>
<evidence type="ECO:0000256" key="3">
    <source>
        <dbReference type="ARBA" id="ARBA00022837"/>
    </source>
</evidence>
<dbReference type="RefSeq" id="WP_264792759.1">
    <property type="nucleotide sequence ID" value="NZ_AP026867.1"/>
</dbReference>
<dbReference type="Proteomes" id="UP001060919">
    <property type="component" value="Chromosome"/>
</dbReference>
<keyword evidence="8" id="KW-1185">Reference proteome</keyword>
<dbReference type="Pfam" id="PF13290">
    <property type="entry name" value="CHB_HEX_C_1"/>
    <property type="match status" value="1"/>
</dbReference>
<keyword evidence="7" id="KW-0378">Hydrolase</keyword>
<feature type="domain" description="GH29D-like beta-sandwich" evidence="5">
    <location>
        <begin position="746"/>
        <end position="808"/>
    </location>
</feature>
<dbReference type="Gene3D" id="2.60.120.260">
    <property type="entry name" value="Galactose-binding domain-like"/>
    <property type="match status" value="1"/>
</dbReference>
<comment type="subunit">
    <text evidence="2">Monomer.</text>
</comment>
<evidence type="ECO:0000313" key="8">
    <source>
        <dbReference type="Proteomes" id="UP001060919"/>
    </source>
</evidence>
<dbReference type="NCBIfam" id="TIGR01180">
    <property type="entry name" value="aman2_put"/>
    <property type="match status" value="1"/>
</dbReference>
<evidence type="ECO:0000259" key="6">
    <source>
        <dbReference type="Pfam" id="PF17678"/>
    </source>
</evidence>
<dbReference type="FunFam" id="1.20.1050.60:FF:000001">
    <property type="entry name" value="Putative alpha-1,2-mannosidase"/>
    <property type="match status" value="1"/>
</dbReference>
<comment type="cofactor">
    <cofactor evidence="1">
        <name>Ca(2+)</name>
        <dbReference type="ChEBI" id="CHEBI:29108"/>
    </cofactor>
</comment>
<dbReference type="KEGG" id="aup:AsAng_0023170"/>
<feature type="domain" description="Glycosyl hydrolase family 92" evidence="4">
    <location>
        <begin position="256"/>
        <end position="714"/>
    </location>
</feature>
<reference evidence="7" key="1">
    <citation type="submission" date="2022-09" db="EMBL/GenBank/DDBJ databases">
        <title>Aureispira anguillicida sp. nov., isolated from Leptocephalus of Japanese eel Anguilla japonica.</title>
        <authorList>
            <person name="Yuasa K."/>
            <person name="Mekata T."/>
            <person name="Ikunari K."/>
        </authorList>
    </citation>
    <scope>NUCLEOTIDE SEQUENCE</scope>
    <source>
        <strain evidence="7">EL160426</strain>
    </source>
</reference>
<dbReference type="InterPro" id="IPR059177">
    <property type="entry name" value="GH29D-like_dom"/>
</dbReference>
<evidence type="ECO:0000313" key="7">
    <source>
        <dbReference type="EMBL" id="BDS11603.1"/>
    </source>
</evidence>
<dbReference type="InterPro" id="IPR014718">
    <property type="entry name" value="GH-type_carb-bd"/>
</dbReference>
<evidence type="ECO:0000256" key="2">
    <source>
        <dbReference type="ARBA" id="ARBA00011245"/>
    </source>
</evidence>
<dbReference type="Gene3D" id="3.30.2080.10">
    <property type="entry name" value="GH92 mannosidase domain"/>
    <property type="match status" value="1"/>
</dbReference>
<dbReference type="Pfam" id="PF07971">
    <property type="entry name" value="Glyco_hydro_92"/>
    <property type="match status" value="1"/>
</dbReference>
<dbReference type="Pfam" id="PF17678">
    <property type="entry name" value="Glyco_hydro_92N"/>
    <property type="match status" value="1"/>
</dbReference>
<dbReference type="GO" id="GO:0006516">
    <property type="term" value="P:glycoprotein catabolic process"/>
    <property type="evidence" value="ECO:0007669"/>
    <property type="project" value="TreeGrafter"/>
</dbReference>
<dbReference type="GO" id="GO:0000224">
    <property type="term" value="F:peptide-N4-(N-acetyl-beta-glucosaminyl)asparagine amidase activity"/>
    <property type="evidence" value="ECO:0007669"/>
    <property type="project" value="TreeGrafter"/>
</dbReference>
<keyword evidence="3" id="KW-0106">Calcium</keyword>
<dbReference type="Gene3D" id="1.20.1050.60">
    <property type="entry name" value="alpha-1,2-mannosidase"/>
    <property type="match status" value="1"/>
</dbReference>
<feature type="domain" description="Glycosyl hydrolase family 92 N-terminal" evidence="6">
    <location>
        <begin position="33"/>
        <end position="250"/>
    </location>
</feature>
<sequence>MNKYSLLIFILFCIGCTPTNTEQNKQQESLSQYVNPFIGTGGHGHTYPGATLPFGMMQLSPDTRLTGWDGCSGYHYTDSTIYGFSHTHLSGTGVSDYGDLLLMPHSKSKAADLDYTQFLATFDKKKEKASPGYYEVVLSEDAIKVALSTTARCGMHQYTFPSNAVQKIMLDLQHRDQLLEAKLEVIDAQTIRGMRRSNAWATDQHFYFYLQFSKPFTDQSILQNEQKENVHAQFTFDNNEEALYVKVGMSSVSMEGAQKNLEKEIPHWDFKAVKEAAQEAWEEELQKVMVKSADLDKKTIFYTALYHSFLAPNLFMDVDGQYRGTDLKVHQAKNFSNYTIFSLWDTFRGTHPLYTILQRKRTLDFIQTFLAQYQQGGQLPVWELASNYTGCMIGYHSVSVIADAYAKGIRDFDTQLALEAMNHSAMQDHLGLSFYKEKGFIACDDEAESVSKTLEYAYDDWCIAEFAKAIGNDSMYQYYIQRAQSYKNLYDPNTNFLRGRIHGGWFTPFEPSEVNFNYTEANGWQYTLFAPQDIAGLIDLMGGTSSFEKMLDELFETESKLEGRHQVDITGLIGQYAHGNEPSHHVAYLYNYIHKPWKTQERVQQIMEEMYQNAPDGLSGNEDCGQMSSWYNLSAMGFYSVSPGTNYYTIGSPAFEAITINLENGKQFRIKAPKLSATNLYIQSIKLNGNNYNKTYLLHEDILAGGELVFEMGNTPNKKWGIASQSIPPSSIQDQLIVTAPYLVTTGKTFTDSTTIQMGTACTNCSLHYTTDGSIPTSESPVYENPITIKETTAFNLISIDKTGKKSTLIHEDIIKVDDSRTIQINTKYANQYAAGGDQALIDHLRGGANFRTGSWQGYRENLECVIDLSENRSFSSITVGFLQDIQAWIFYPKKVTYYGSQDGQNFSLMGEVLCDFPDNEYGAFTKDFSFKPSQNMHTRYIKIVAENYGNCPDWHLGAGGKTWVFADEILVQ</sequence>
<accession>A0A915YEE8</accession>